<evidence type="ECO:0000256" key="4">
    <source>
        <dbReference type="ARBA" id="ARBA00022723"/>
    </source>
</evidence>
<dbReference type="PANTHER" id="PTHR15710:SF108">
    <property type="entry name" value="OS03G0286100 PROTEIN"/>
    <property type="match status" value="1"/>
</dbReference>
<name>A0AAV3NJJ0_LITER</name>
<evidence type="ECO:0000256" key="8">
    <source>
        <dbReference type="PROSITE-ProRule" id="PRU00175"/>
    </source>
</evidence>
<dbReference type="EMBL" id="BAABME010000081">
    <property type="protein sequence ID" value="GAA0139339.1"/>
    <property type="molecule type" value="Genomic_DNA"/>
</dbReference>
<keyword evidence="7" id="KW-0862">Zinc</keyword>
<keyword evidence="12" id="KW-1185">Reference proteome</keyword>
<keyword evidence="11" id="KW-0436">Ligase</keyword>
<feature type="compositionally biased region" description="Low complexity" evidence="9">
    <location>
        <begin position="441"/>
        <end position="450"/>
    </location>
</feature>
<keyword evidence="6" id="KW-0833">Ubl conjugation pathway</keyword>
<gene>
    <name evidence="11" type="ORF">LIER_00904</name>
</gene>
<dbReference type="Proteomes" id="UP001454036">
    <property type="component" value="Unassembled WGS sequence"/>
</dbReference>
<dbReference type="GO" id="GO:0005737">
    <property type="term" value="C:cytoplasm"/>
    <property type="evidence" value="ECO:0007669"/>
    <property type="project" value="TreeGrafter"/>
</dbReference>
<comment type="catalytic activity">
    <reaction evidence="1">
        <text>S-ubiquitinyl-[E2 ubiquitin-conjugating enzyme]-L-cysteine + [acceptor protein]-L-lysine = [E2 ubiquitin-conjugating enzyme]-L-cysteine + N(6)-ubiquitinyl-[acceptor protein]-L-lysine.</text>
        <dbReference type="EC" id="2.3.2.27"/>
    </reaction>
</comment>
<dbReference type="AlphaFoldDB" id="A0AAV3NJJ0"/>
<evidence type="ECO:0000259" key="10">
    <source>
        <dbReference type="PROSITE" id="PS50089"/>
    </source>
</evidence>
<feature type="region of interest" description="Disordered" evidence="9">
    <location>
        <begin position="435"/>
        <end position="470"/>
    </location>
</feature>
<comment type="caution">
    <text evidence="11">The sequence shown here is derived from an EMBL/GenBank/DDBJ whole genome shotgun (WGS) entry which is preliminary data.</text>
</comment>
<dbReference type="Gene3D" id="3.30.40.10">
    <property type="entry name" value="Zinc/RING finger domain, C3HC4 (zinc finger)"/>
    <property type="match status" value="1"/>
</dbReference>
<evidence type="ECO:0000256" key="1">
    <source>
        <dbReference type="ARBA" id="ARBA00000900"/>
    </source>
</evidence>
<protein>
    <recommendedName>
        <fullName evidence="2">RING-type E3 ubiquitin transferase</fullName>
        <ecNumber evidence="2">2.3.2.27</ecNumber>
    </recommendedName>
</protein>
<dbReference type="FunFam" id="3.30.40.10:FF:000127">
    <property type="entry name" value="E3 ubiquitin-protein ligase RNF181"/>
    <property type="match status" value="1"/>
</dbReference>
<keyword evidence="5 8" id="KW-0863">Zinc-finger</keyword>
<evidence type="ECO:0000256" key="7">
    <source>
        <dbReference type="ARBA" id="ARBA00022833"/>
    </source>
</evidence>
<feature type="region of interest" description="Disordered" evidence="9">
    <location>
        <begin position="228"/>
        <end position="260"/>
    </location>
</feature>
<dbReference type="GO" id="GO:0008270">
    <property type="term" value="F:zinc ion binding"/>
    <property type="evidence" value="ECO:0007669"/>
    <property type="project" value="UniProtKB-KW"/>
</dbReference>
<dbReference type="Pfam" id="PF13639">
    <property type="entry name" value="zf-RING_2"/>
    <property type="match status" value="1"/>
</dbReference>
<dbReference type="PANTHER" id="PTHR15710">
    <property type="entry name" value="E3 UBIQUITIN-PROTEIN LIGASE PRAJA"/>
    <property type="match status" value="1"/>
</dbReference>
<feature type="region of interest" description="Disordered" evidence="9">
    <location>
        <begin position="94"/>
        <end position="158"/>
    </location>
</feature>
<dbReference type="GO" id="GO:0016567">
    <property type="term" value="P:protein ubiquitination"/>
    <property type="evidence" value="ECO:0007669"/>
    <property type="project" value="TreeGrafter"/>
</dbReference>
<evidence type="ECO:0000256" key="9">
    <source>
        <dbReference type="SAM" id="MobiDB-lite"/>
    </source>
</evidence>
<dbReference type="SMART" id="SM00184">
    <property type="entry name" value="RING"/>
    <property type="match status" value="1"/>
</dbReference>
<keyword evidence="4" id="KW-0479">Metal-binding</keyword>
<evidence type="ECO:0000256" key="5">
    <source>
        <dbReference type="ARBA" id="ARBA00022771"/>
    </source>
</evidence>
<evidence type="ECO:0000313" key="11">
    <source>
        <dbReference type="EMBL" id="GAA0139339.1"/>
    </source>
</evidence>
<dbReference type="InterPro" id="IPR013083">
    <property type="entry name" value="Znf_RING/FYVE/PHD"/>
</dbReference>
<feature type="compositionally biased region" description="Pro residues" evidence="9">
    <location>
        <begin position="99"/>
        <end position="108"/>
    </location>
</feature>
<reference evidence="11 12" key="1">
    <citation type="submission" date="2024-01" db="EMBL/GenBank/DDBJ databases">
        <title>The complete chloroplast genome sequence of Lithospermum erythrorhizon: insights into the phylogenetic relationship among Boraginaceae species and the maternal lineages of purple gromwells.</title>
        <authorList>
            <person name="Okada T."/>
            <person name="Watanabe K."/>
        </authorList>
    </citation>
    <scope>NUCLEOTIDE SEQUENCE [LARGE SCALE GENOMIC DNA]</scope>
</reference>
<evidence type="ECO:0000256" key="6">
    <source>
        <dbReference type="ARBA" id="ARBA00022786"/>
    </source>
</evidence>
<keyword evidence="3" id="KW-0808">Transferase</keyword>
<evidence type="ECO:0000256" key="3">
    <source>
        <dbReference type="ARBA" id="ARBA00022679"/>
    </source>
</evidence>
<dbReference type="GO" id="GO:0016874">
    <property type="term" value="F:ligase activity"/>
    <property type="evidence" value="ECO:0007669"/>
    <property type="project" value="UniProtKB-KW"/>
</dbReference>
<dbReference type="GO" id="GO:0061630">
    <property type="term" value="F:ubiquitin protein ligase activity"/>
    <property type="evidence" value="ECO:0007669"/>
    <property type="project" value="UniProtKB-EC"/>
</dbReference>
<sequence>MAQMVPSQYWCNHCTNFVNIHSFLGSTICLLCRHPLPQPPTPPPLLYHHLMPHSISNSATSSPPSPPPQPLHILLPEFMSSPPSHILRLPEFVSADTTPQPPSPPPPPLHHRLPDFISSSATTSLPSPSPLNHRLSDFMSDDFPQIPPSPPPRQLDHDPEATEAIDFANVEIDDDFFRIFQLITEDGREESPPPSPPSPPSENGFGYDYLRLNLGGWEIDEDTGVVQESGVENSSNLGGGNEVEGENREGGQRRRRPFGLRPVIENNSRRRRRAALGLDDLGARVRRHRVRWADYFAGSEEHSIEVRLQLAEGDAYFGNPGDYVDAAGYEAFLRVLAERDNGGNRGAPPAGKGVVMGLESVVVGKEEGEAMVCAVCRDSVNVGELVKKLPCRHKYHGDCIVQWLKLRNSCPVCRFELPTDDPEYEIERKKKLDRRTDVVVDGGTSTANAGDAGGGGSGSTVVSSSYDSID</sequence>
<evidence type="ECO:0000256" key="2">
    <source>
        <dbReference type="ARBA" id="ARBA00012483"/>
    </source>
</evidence>
<dbReference type="InterPro" id="IPR001841">
    <property type="entry name" value="Znf_RING"/>
</dbReference>
<feature type="domain" description="RING-type" evidence="10">
    <location>
        <begin position="373"/>
        <end position="414"/>
    </location>
</feature>
<dbReference type="SUPFAM" id="SSF57850">
    <property type="entry name" value="RING/U-box"/>
    <property type="match status" value="1"/>
</dbReference>
<evidence type="ECO:0000313" key="12">
    <source>
        <dbReference type="Proteomes" id="UP001454036"/>
    </source>
</evidence>
<proteinExistence type="predicted"/>
<feature type="region of interest" description="Disordered" evidence="9">
    <location>
        <begin position="186"/>
        <end position="206"/>
    </location>
</feature>
<organism evidence="11 12">
    <name type="scientific">Lithospermum erythrorhizon</name>
    <name type="common">Purple gromwell</name>
    <name type="synonym">Lithospermum officinale var. erythrorhizon</name>
    <dbReference type="NCBI Taxonomy" id="34254"/>
    <lineage>
        <taxon>Eukaryota</taxon>
        <taxon>Viridiplantae</taxon>
        <taxon>Streptophyta</taxon>
        <taxon>Embryophyta</taxon>
        <taxon>Tracheophyta</taxon>
        <taxon>Spermatophyta</taxon>
        <taxon>Magnoliopsida</taxon>
        <taxon>eudicotyledons</taxon>
        <taxon>Gunneridae</taxon>
        <taxon>Pentapetalae</taxon>
        <taxon>asterids</taxon>
        <taxon>lamiids</taxon>
        <taxon>Boraginales</taxon>
        <taxon>Boraginaceae</taxon>
        <taxon>Boraginoideae</taxon>
        <taxon>Lithospermeae</taxon>
        <taxon>Lithospermum</taxon>
    </lineage>
</organism>
<dbReference type="PROSITE" id="PS50089">
    <property type="entry name" value="ZF_RING_2"/>
    <property type="match status" value="1"/>
</dbReference>
<accession>A0AAV3NJJ0</accession>
<feature type="compositionally biased region" description="Low complexity" evidence="9">
    <location>
        <begin position="459"/>
        <end position="470"/>
    </location>
</feature>
<dbReference type="EC" id="2.3.2.27" evidence="2"/>